<proteinExistence type="predicted"/>
<accession>A0A5B7CYV2</accession>
<dbReference type="Proteomes" id="UP000324222">
    <property type="component" value="Unassembled WGS sequence"/>
</dbReference>
<dbReference type="AlphaFoldDB" id="A0A5B7CYV2"/>
<dbReference type="EMBL" id="VSRR010000391">
    <property type="protein sequence ID" value="MPC14947.1"/>
    <property type="molecule type" value="Genomic_DNA"/>
</dbReference>
<evidence type="ECO:0000313" key="3">
    <source>
        <dbReference type="Proteomes" id="UP000324222"/>
    </source>
</evidence>
<name>A0A5B7CYV2_PORTR</name>
<feature type="compositionally biased region" description="Polar residues" evidence="1">
    <location>
        <begin position="118"/>
        <end position="127"/>
    </location>
</feature>
<feature type="region of interest" description="Disordered" evidence="1">
    <location>
        <begin position="118"/>
        <end position="146"/>
    </location>
</feature>
<feature type="region of interest" description="Disordered" evidence="1">
    <location>
        <begin position="47"/>
        <end position="66"/>
    </location>
</feature>
<keyword evidence="3" id="KW-1185">Reference proteome</keyword>
<organism evidence="2 3">
    <name type="scientific">Portunus trituberculatus</name>
    <name type="common">Swimming crab</name>
    <name type="synonym">Neptunus trituberculatus</name>
    <dbReference type="NCBI Taxonomy" id="210409"/>
    <lineage>
        <taxon>Eukaryota</taxon>
        <taxon>Metazoa</taxon>
        <taxon>Ecdysozoa</taxon>
        <taxon>Arthropoda</taxon>
        <taxon>Crustacea</taxon>
        <taxon>Multicrustacea</taxon>
        <taxon>Malacostraca</taxon>
        <taxon>Eumalacostraca</taxon>
        <taxon>Eucarida</taxon>
        <taxon>Decapoda</taxon>
        <taxon>Pleocyemata</taxon>
        <taxon>Brachyura</taxon>
        <taxon>Eubrachyura</taxon>
        <taxon>Portunoidea</taxon>
        <taxon>Portunidae</taxon>
        <taxon>Portuninae</taxon>
        <taxon>Portunus</taxon>
    </lineage>
</organism>
<gene>
    <name evidence="2" type="ORF">E2C01_007727</name>
</gene>
<reference evidence="2 3" key="1">
    <citation type="submission" date="2019-05" db="EMBL/GenBank/DDBJ databases">
        <title>Another draft genome of Portunus trituberculatus and its Hox gene families provides insights of decapod evolution.</title>
        <authorList>
            <person name="Jeong J.-H."/>
            <person name="Song I."/>
            <person name="Kim S."/>
            <person name="Choi T."/>
            <person name="Kim D."/>
            <person name="Ryu S."/>
            <person name="Kim W."/>
        </authorList>
    </citation>
    <scope>NUCLEOTIDE SEQUENCE [LARGE SCALE GENOMIC DNA]</scope>
    <source>
        <tissue evidence="2">Muscle</tissue>
    </source>
</reference>
<dbReference type="OrthoDB" id="6611570at2759"/>
<comment type="caution">
    <text evidence="2">The sequence shown here is derived from an EMBL/GenBank/DDBJ whole genome shotgun (WGS) entry which is preliminary data.</text>
</comment>
<evidence type="ECO:0000313" key="2">
    <source>
        <dbReference type="EMBL" id="MPC14947.1"/>
    </source>
</evidence>
<sequence>MPQSQRGPPQRHHSQHAQLGALLPGALTSPLATSLASPVHLARLFGEGSHPHLPAHQPPQHPAAPINPFHPGFPRQPHPSAALQVMNAMNSLSPHTSRINSNDLDAASEALLFSKLTNPQMNPTQGNGDVMARAGPHQNQYDNHGDAASLTNMVNRASLMYRDGLDAIKTEPEPILN</sequence>
<protein>
    <submittedName>
        <fullName evidence="2">Uncharacterized protein</fullName>
    </submittedName>
</protein>
<evidence type="ECO:0000256" key="1">
    <source>
        <dbReference type="SAM" id="MobiDB-lite"/>
    </source>
</evidence>